<dbReference type="InterPro" id="IPR043129">
    <property type="entry name" value="ATPase_NBD"/>
</dbReference>
<dbReference type="GO" id="GO:0005524">
    <property type="term" value="F:ATP binding"/>
    <property type="evidence" value="ECO:0007669"/>
    <property type="project" value="UniProtKB-KW"/>
</dbReference>
<keyword evidence="2 4" id="KW-0547">Nucleotide-binding</keyword>
<dbReference type="PANTHER" id="PTHR19375">
    <property type="entry name" value="HEAT SHOCK PROTEIN 70KDA"/>
    <property type="match status" value="1"/>
</dbReference>
<dbReference type="AlphaFoldDB" id="A0A5K7XCT7"/>
<dbReference type="Gene3D" id="3.90.640.10">
    <property type="entry name" value="Actin, Chain A, domain 4"/>
    <property type="match status" value="1"/>
</dbReference>
<dbReference type="SUPFAM" id="SSF53067">
    <property type="entry name" value="Actin-like ATPase domain"/>
    <property type="match status" value="2"/>
</dbReference>
<gene>
    <name evidence="5" type="ORF">PLANPX_0521</name>
</gene>
<sequence>MAALIGIDLGTTNSLCAVFRDGQPVLIPNGVGQLLTPSVVGLVDGDRIVVGAAAKELRVTQPERCVSCFKRWMGSDKSITLGERSFTPVELSSFVLKSLREDAEHFLKEPVTEAVITVPAYFNDHQRSATKQAGQLAGLTVRRILNEPTAAALTYGFHDRTAEKKLLVVDLGGGTFDVTLMDVFEGALEIVATAGESFLGGEDFTERLVSSVLRTQNIQLEVAELQRPLQVARLRQLCEEAKRTLTTQEKASIRLPDEQGQLDDKSRRVEVSREQFAKLAASLCERLKGPLGKVLRDADCRPEEVDDVIFVGGATRMPVIANFVADYLSCQPLATFNPDEVVALGAAVQAALIADDQAVDDMVMTDVCPFTLGVQTAKEFGSEVKSGYFTPIIHRNTTIPVSKEMTFGTMHANQREVVVDVYQGENRLVEKNHKLGELKVVGIPPGPAGTTICIRFTYDVNGILEVEAYVPGATQKFRTVLTQHAHHMSAEQLAEAVERLQNLKYYPREDAEIQNLLRFSERIVGEVSPFQRGQLEEAIDSLESAMGHGDQELVSFSRQGLLQILALLGYEFGAVDE</sequence>
<name>A0A5K7XCT7_9BACT</name>
<evidence type="ECO:0000313" key="5">
    <source>
        <dbReference type="EMBL" id="BBO30909.1"/>
    </source>
</evidence>
<evidence type="ECO:0000313" key="6">
    <source>
        <dbReference type="Proteomes" id="UP000326837"/>
    </source>
</evidence>
<dbReference type="PROSITE" id="PS00329">
    <property type="entry name" value="HSP70_2"/>
    <property type="match status" value="1"/>
</dbReference>
<dbReference type="KEGG" id="lpav:PLANPX_0521"/>
<evidence type="ECO:0000256" key="3">
    <source>
        <dbReference type="ARBA" id="ARBA00022840"/>
    </source>
</evidence>
<comment type="similarity">
    <text evidence="1 4">Belongs to the heat shock protein 70 family.</text>
</comment>
<evidence type="ECO:0000256" key="4">
    <source>
        <dbReference type="RuleBase" id="RU003322"/>
    </source>
</evidence>
<evidence type="ECO:0000256" key="1">
    <source>
        <dbReference type="ARBA" id="ARBA00007381"/>
    </source>
</evidence>
<keyword evidence="6" id="KW-1185">Reference proteome</keyword>
<dbReference type="SUPFAM" id="SSF100920">
    <property type="entry name" value="Heat shock protein 70kD (HSP70), peptide-binding domain"/>
    <property type="match status" value="1"/>
</dbReference>
<reference evidence="6" key="1">
    <citation type="submission" date="2019-10" db="EMBL/GenBank/DDBJ databases">
        <title>Lacipirellula parvula gen. nov., sp. nov., representing a lineage of planctomycetes widespread in freshwater anoxic habitats, and description of the family Lacipirellulaceae.</title>
        <authorList>
            <person name="Dedysh S.N."/>
            <person name="Kulichevskaya I.S."/>
            <person name="Beletsky A.V."/>
            <person name="Rakitin A.L."/>
            <person name="Mardanov A.V."/>
            <person name="Ivanova A.A."/>
            <person name="Saltykova V.X."/>
            <person name="Rijpstra W.I.C."/>
            <person name="Sinninghe Damste J.S."/>
            <person name="Ravin N.V."/>
        </authorList>
    </citation>
    <scope>NUCLEOTIDE SEQUENCE [LARGE SCALE GENOMIC DNA]</scope>
    <source>
        <strain evidence="6">PX69</strain>
    </source>
</reference>
<organism evidence="5 6">
    <name type="scientific">Lacipirellula parvula</name>
    <dbReference type="NCBI Taxonomy" id="2650471"/>
    <lineage>
        <taxon>Bacteria</taxon>
        <taxon>Pseudomonadati</taxon>
        <taxon>Planctomycetota</taxon>
        <taxon>Planctomycetia</taxon>
        <taxon>Pirellulales</taxon>
        <taxon>Lacipirellulaceae</taxon>
        <taxon>Lacipirellula</taxon>
    </lineage>
</organism>
<dbReference type="RefSeq" id="WP_152097155.1">
    <property type="nucleotide sequence ID" value="NZ_AP021861.1"/>
</dbReference>
<dbReference type="Gene3D" id="2.60.34.10">
    <property type="entry name" value="Substrate Binding Domain Of DNAk, Chain A, domain 1"/>
    <property type="match status" value="1"/>
</dbReference>
<dbReference type="Gene3D" id="3.30.420.40">
    <property type="match status" value="2"/>
</dbReference>
<protein>
    <submittedName>
        <fullName evidence="5">Chaperone protein DnaK</fullName>
    </submittedName>
</protein>
<keyword evidence="3 4" id="KW-0067">ATP-binding</keyword>
<dbReference type="EMBL" id="AP021861">
    <property type="protein sequence ID" value="BBO30909.1"/>
    <property type="molecule type" value="Genomic_DNA"/>
</dbReference>
<accession>A0A5K7XCT7</accession>
<evidence type="ECO:0000256" key="2">
    <source>
        <dbReference type="ARBA" id="ARBA00022741"/>
    </source>
</evidence>
<dbReference type="InterPro" id="IPR013126">
    <property type="entry name" value="Hsp_70_fam"/>
</dbReference>
<dbReference type="InterPro" id="IPR018181">
    <property type="entry name" value="Heat_shock_70_CS"/>
</dbReference>
<dbReference type="GO" id="GO:0140662">
    <property type="term" value="F:ATP-dependent protein folding chaperone"/>
    <property type="evidence" value="ECO:0007669"/>
    <property type="project" value="InterPro"/>
</dbReference>
<proteinExistence type="inferred from homology"/>
<dbReference type="Proteomes" id="UP000326837">
    <property type="component" value="Chromosome"/>
</dbReference>
<dbReference type="PRINTS" id="PR00301">
    <property type="entry name" value="HEATSHOCK70"/>
</dbReference>
<dbReference type="InterPro" id="IPR029047">
    <property type="entry name" value="HSP70_peptide-bd_sf"/>
</dbReference>
<dbReference type="Pfam" id="PF00012">
    <property type="entry name" value="HSP70"/>
    <property type="match status" value="2"/>
</dbReference>
<dbReference type="PROSITE" id="PS00297">
    <property type="entry name" value="HSP70_1"/>
    <property type="match status" value="1"/>
</dbReference>
<dbReference type="FunFam" id="3.30.420.40:FF:000144">
    <property type="entry name" value="Molecular chaperone HscC"/>
    <property type="match status" value="1"/>
</dbReference>